<dbReference type="InterPro" id="IPR016166">
    <property type="entry name" value="FAD-bd_PCMH"/>
</dbReference>
<dbReference type="PROSITE" id="PS51387">
    <property type="entry name" value="FAD_PCMH"/>
    <property type="match status" value="1"/>
</dbReference>
<dbReference type="EMBL" id="LUEZ02000046">
    <property type="protein sequence ID" value="RDB23754.1"/>
    <property type="molecule type" value="Genomic_DNA"/>
</dbReference>
<proteinExistence type="inferred from homology"/>
<dbReference type="GO" id="GO:0016491">
    <property type="term" value="F:oxidoreductase activity"/>
    <property type="evidence" value="ECO:0007669"/>
    <property type="project" value="UniProtKB-KW"/>
</dbReference>
<comment type="similarity">
    <text evidence="1">Belongs to the oxygen-dependent FAD-linked oxidoreductase family.</text>
</comment>
<dbReference type="OrthoDB" id="9983560at2759"/>
<dbReference type="InterPro" id="IPR050432">
    <property type="entry name" value="FAD-linked_Oxidoreductases_BP"/>
</dbReference>
<organism evidence="4 5">
    <name type="scientific">Hypsizygus marmoreus</name>
    <name type="common">White beech mushroom</name>
    <name type="synonym">Agaricus marmoreus</name>
    <dbReference type="NCBI Taxonomy" id="39966"/>
    <lineage>
        <taxon>Eukaryota</taxon>
        <taxon>Fungi</taxon>
        <taxon>Dikarya</taxon>
        <taxon>Basidiomycota</taxon>
        <taxon>Agaricomycotina</taxon>
        <taxon>Agaricomycetes</taxon>
        <taxon>Agaricomycetidae</taxon>
        <taxon>Agaricales</taxon>
        <taxon>Tricholomatineae</taxon>
        <taxon>Lyophyllaceae</taxon>
        <taxon>Hypsizygus</taxon>
    </lineage>
</organism>
<dbReference type="PANTHER" id="PTHR13878:SF91">
    <property type="entry name" value="FAD BINDING DOMAIN PROTEIN (AFU_ORTHOLOGUE AFUA_6G12070)-RELATED"/>
    <property type="match status" value="1"/>
</dbReference>
<dbReference type="Proteomes" id="UP000076154">
    <property type="component" value="Unassembled WGS sequence"/>
</dbReference>
<evidence type="ECO:0000256" key="1">
    <source>
        <dbReference type="ARBA" id="ARBA00005466"/>
    </source>
</evidence>
<dbReference type="InterPro" id="IPR016169">
    <property type="entry name" value="FAD-bd_PCMH_sub2"/>
</dbReference>
<evidence type="ECO:0000256" key="2">
    <source>
        <dbReference type="ARBA" id="ARBA00023002"/>
    </source>
</evidence>
<feature type="domain" description="FAD-binding PCMH-type" evidence="3">
    <location>
        <begin position="119"/>
        <end position="304"/>
    </location>
</feature>
<comment type="caution">
    <text evidence="4">The sequence shown here is derived from an EMBL/GenBank/DDBJ whole genome shotgun (WGS) entry which is preliminary data.</text>
</comment>
<protein>
    <recommendedName>
        <fullName evidence="3">FAD-binding PCMH-type domain-containing protein</fullName>
    </recommendedName>
</protein>
<accession>A0A369JWI6</accession>
<dbReference type="GO" id="GO:0071949">
    <property type="term" value="F:FAD binding"/>
    <property type="evidence" value="ECO:0007669"/>
    <property type="project" value="InterPro"/>
</dbReference>
<dbReference type="Pfam" id="PF08031">
    <property type="entry name" value="BBE"/>
    <property type="match status" value="1"/>
</dbReference>
<keyword evidence="5" id="KW-1185">Reference proteome</keyword>
<evidence type="ECO:0000313" key="5">
    <source>
        <dbReference type="Proteomes" id="UP000076154"/>
    </source>
</evidence>
<reference evidence="4" key="1">
    <citation type="submission" date="2018-04" db="EMBL/GenBank/DDBJ databases">
        <title>Whole genome sequencing of Hypsizygus marmoreus.</title>
        <authorList>
            <person name="Choi I.-G."/>
            <person name="Min B."/>
            <person name="Kim J.-G."/>
            <person name="Kim S."/>
            <person name="Oh Y.-L."/>
            <person name="Kong W.-S."/>
            <person name="Park H."/>
            <person name="Jeong J."/>
            <person name="Song E.-S."/>
        </authorList>
    </citation>
    <scope>NUCLEOTIDE SEQUENCE [LARGE SCALE GENOMIC DNA]</scope>
    <source>
        <strain evidence="4">51987-8</strain>
    </source>
</reference>
<dbReference type="SUPFAM" id="SSF56176">
    <property type="entry name" value="FAD-binding/transporter-associated domain-like"/>
    <property type="match status" value="1"/>
</dbReference>
<dbReference type="InParanoid" id="A0A369JWI6"/>
<keyword evidence="2" id="KW-0560">Oxidoreductase</keyword>
<name>A0A369JWI6_HYPMA</name>
<dbReference type="Pfam" id="PF01565">
    <property type="entry name" value="FAD_binding_4"/>
    <property type="match status" value="1"/>
</dbReference>
<dbReference type="Gene3D" id="3.40.462.20">
    <property type="match status" value="1"/>
</dbReference>
<sequence length="567" mass="60996">MLIPKQVSLTLPFAATAIAKPFCRCLLGDACYPTPSDFSHLASQVSQPLLYPVPPESACYPVSNPSGNCTDVTVNTRVGRWRAEQSGAMQSPNFETYTFPNGTISACYLNVTLGVPCEQGSVSVLGVDARNVGDVQAAVKFAGKFRLRLAVKNTGHDYLGRSTARGSFMLWTHHMKNISYEEAFVPDGAPSGTTHKALTLGAGVQWYDAYDAAQANGRFILGGLSAGASVGAAGGWVLGGGHSALSARHGLGIDNVIQFTVITANGDILTVNSHKNTDLFWALRGGGGGTYGVVISATYLTHDPVPLSAVYFFANFATPEIAQTVVTEYIKIHPILADAGWGGYSFLSRTDIRFFYVAPNISAAETNATISPFFAAAGNATETQSYIVPFDSFYEWYQATFAGGEQVGTNVEMGSRLVPRDIVERNPAKVAQAMLAIEGGVSINFVAGGAVAKVDPDSTGLNPAWRKALAHVLFTEEWAEGQPASYIREVRKRLQGRLKILDRVTPESGAYFNEAFGYEKNPKKTFFGAHYPKLKAIKQKYDRAGLFVVADGVGSDDWDNSLNCRRR</sequence>
<dbReference type="AlphaFoldDB" id="A0A369JWI6"/>
<gene>
    <name evidence="4" type="ORF">Hypma_009405</name>
</gene>
<evidence type="ECO:0000259" key="3">
    <source>
        <dbReference type="PROSITE" id="PS51387"/>
    </source>
</evidence>
<dbReference type="Gene3D" id="3.30.465.10">
    <property type="match status" value="1"/>
</dbReference>
<dbReference type="PANTHER" id="PTHR13878">
    <property type="entry name" value="GULONOLACTONE OXIDASE"/>
    <property type="match status" value="1"/>
</dbReference>
<dbReference type="InterPro" id="IPR012951">
    <property type="entry name" value="BBE"/>
</dbReference>
<evidence type="ECO:0000313" key="4">
    <source>
        <dbReference type="EMBL" id="RDB23754.1"/>
    </source>
</evidence>
<dbReference type="STRING" id="39966.A0A369JWI6"/>
<dbReference type="InterPro" id="IPR036318">
    <property type="entry name" value="FAD-bd_PCMH-like_sf"/>
</dbReference>
<dbReference type="InterPro" id="IPR006094">
    <property type="entry name" value="Oxid_FAD_bind_N"/>
</dbReference>